<feature type="region of interest" description="Disordered" evidence="1">
    <location>
        <begin position="59"/>
        <end position="124"/>
    </location>
</feature>
<evidence type="ECO:0000256" key="1">
    <source>
        <dbReference type="SAM" id="MobiDB-lite"/>
    </source>
</evidence>
<name>A0A6C0F8I5_9ZZZZ</name>
<proteinExistence type="predicted"/>
<sequence length="124" mass="14957">MSNLEQCNANCAKKEVSRLRRELEASKQAKQGFALSEDDVTANTKQMLKAKKDKAALLKAKDIYRWGGRKRRTKKRRKSRTKKRRKSRTKKRRKSRTKKRRKSRTKKRRKSRTKKRRKGTKKRR</sequence>
<dbReference type="EMBL" id="MN738796">
    <property type="protein sequence ID" value="QHT37394.1"/>
    <property type="molecule type" value="Genomic_DNA"/>
</dbReference>
<protein>
    <submittedName>
        <fullName evidence="2">Uncharacterized protein</fullName>
    </submittedName>
</protein>
<reference evidence="2" key="1">
    <citation type="journal article" date="2020" name="Nature">
        <title>Giant virus diversity and host interactions through global metagenomics.</title>
        <authorList>
            <person name="Schulz F."/>
            <person name="Roux S."/>
            <person name="Paez-Espino D."/>
            <person name="Jungbluth S."/>
            <person name="Walsh D.A."/>
            <person name="Denef V.J."/>
            <person name="McMahon K.D."/>
            <person name="Konstantinidis K.T."/>
            <person name="Eloe-Fadrosh E.A."/>
            <person name="Kyrpides N.C."/>
            <person name="Woyke T."/>
        </authorList>
    </citation>
    <scope>NUCLEOTIDE SEQUENCE</scope>
    <source>
        <strain evidence="2">GVMAG-S-ERX555997-44</strain>
    </source>
</reference>
<accession>A0A6C0F8I5</accession>
<evidence type="ECO:0000313" key="2">
    <source>
        <dbReference type="EMBL" id="QHT37394.1"/>
    </source>
</evidence>
<dbReference type="AlphaFoldDB" id="A0A6C0F8I5"/>
<feature type="compositionally biased region" description="Basic residues" evidence="1">
    <location>
        <begin position="67"/>
        <end position="124"/>
    </location>
</feature>
<organism evidence="2">
    <name type="scientific">viral metagenome</name>
    <dbReference type="NCBI Taxonomy" id="1070528"/>
    <lineage>
        <taxon>unclassified sequences</taxon>
        <taxon>metagenomes</taxon>
        <taxon>organismal metagenomes</taxon>
    </lineage>
</organism>